<evidence type="ECO:0000313" key="1">
    <source>
        <dbReference type="EMBL" id="GMF37336.1"/>
    </source>
</evidence>
<dbReference type="AlphaFoldDB" id="A0A9W6XF63"/>
<gene>
    <name evidence="1" type="ORF">Plil01_001572100</name>
</gene>
<dbReference type="CDD" id="cd09272">
    <property type="entry name" value="RNase_HI_RT_Ty1"/>
    <property type="match status" value="1"/>
</dbReference>
<dbReference type="OrthoDB" id="107090at2759"/>
<evidence type="ECO:0000313" key="2">
    <source>
        <dbReference type="Proteomes" id="UP001165083"/>
    </source>
</evidence>
<comment type="caution">
    <text evidence="1">The sequence shown here is derived from an EMBL/GenBank/DDBJ whole genome shotgun (WGS) entry which is preliminary data.</text>
</comment>
<reference evidence="1" key="1">
    <citation type="submission" date="2023-04" db="EMBL/GenBank/DDBJ databases">
        <title>Phytophthora lilii NBRC 32176.</title>
        <authorList>
            <person name="Ichikawa N."/>
            <person name="Sato H."/>
            <person name="Tonouchi N."/>
        </authorList>
    </citation>
    <scope>NUCLEOTIDE SEQUENCE</scope>
    <source>
        <strain evidence="1">NBRC 32176</strain>
    </source>
</reference>
<organism evidence="1 2">
    <name type="scientific">Phytophthora lilii</name>
    <dbReference type="NCBI Taxonomy" id="2077276"/>
    <lineage>
        <taxon>Eukaryota</taxon>
        <taxon>Sar</taxon>
        <taxon>Stramenopiles</taxon>
        <taxon>Oomycota</taxon>
        <taxon>Peronosporomycetes</taxon>
        <taxon>Peronosporales</taxon>
        <taxon>Peronosporaceae</taxon>
        <taxon>Phytophthora</taxon>
    </lineage>
</organism>
<accession>A0A9W6XF63</accession>
<name>A0A9W6XF63_9STRA</name>
<dbReference type="PANTHER" id="PTHR11439">
    <property type="entry name" value="GAG-POL-RELATED RETROTRANSPOSON"/>
    <property type="match status" value="1"/>
</dbReference>
<dbReference type="PANTHER" id="PTHR11439:SF483">
    <property type="entry name" value="PEPTIDE SYNTHASE GLIP-LIKE, PUTATIVE (AFU_ORTHOLOGUE AFUA_3G12920)-RELATED"/>
    <property type="match status" value="1"/>
</dbReference>
<proteinExistence type="predicted"/>
<sequence length="225" mass="25562">MTSYPVGTPTDPSVTLSEAMCPQSPEDIEDMNAIPYREAVGSFMYLMMGTRPDLAYFLRFLREASQFLANPGKAHWNAVKRGLKYLNGTRSLGITLGGIRNLEQYDSKHYLTAYSDAAYANCPDTRQSVGGFITYMCGSPISWQSRKHHTVVLSTTEAEYIALCHCMQEVIFLKLLLVELKHESPHAITLFEDNQSCVKLSYNPERHGRSKHIDIRYHFVQEKVE</sequence>
<protein>
    <submittedName>
        <fullName evidence="1">Unnamed protein product</fullName>
    </submittedName>
</protein>
<dbReference type="EMBL" id="BSXW01001512">
    <property type="protein sequence ID" value="GMF37336.1"/>
    <property type="molecule type" value="Genomic_DNA"/>
</dbReference>
<keyword evidence="2" id="KW-1185">Reference proteome</keyword>
<dbReference type="Proteomes" id="UP001165083">
    <property type="component" value="Unassembled WGS sequence"/>
</dbReference>